<dbReference type="GeneID" id="84575302"/>
<feature type="transmembrane region" description="Helical" evidence="1">
    <location>
        <begin position="40"/>
        <end position="58"/>
    </location>
</feature>
<comment type="caution">
    <text evidence="3">The sequence shown here is derived from an EMBL/GenBank/DDBJ whole genome shotgun (WGS) entry which is preliminary data.</text>
</comment>
<evidence type="ECO:0000256" key="2">
    <source>
        <dbReference type="SAM" id="SignalP"/>
    </source>
</evidence>
<feature type="chain" id="PRO_5043215275" description="Secreted protein" evidence="2">
    <location>
        <begin position="31"/>
        <end position="83"/>
    </location>
</feature>
<evidence type="ECO:0000313" key="3">
    <source>
        <dbReference type="EMBL" id="SPW23824.1"/>
    </source>
</evidence>
<dbReference type="Proteomes" id="UP000249886">
    <property type="component" value="Unassembled WGS sequence"/>
</dbReference>
<feature type="signal peptide" evidence="2">
    <location>
        <begin position="1"/>
        <end position="30"/>
    </location>
</feature>
<keyword evidence="1" id="KW-1133">Transmembrane helix</keyword>
<dbReference type="RefSeq" id="WP_146743651.1">
    <property type="nucleotide sequence ID" value="NZ_CAUQUT010000001.1"/>
</dbReference>
<evidence type="ECO:0000256" key="1">
    <source>
        <dbReference type="SAM" id="Phobius"/>
    </source>
</evidence>
<sequence length="83" mass="8651">MFSIMKRRTKVAVITVCTALAVTSVSPASAASAQDLENQAFFGSLAVAALSAFAPIALSEYVGCTLVRPVMDAASGPYMCQQF</sequence>
<evidence type="ECO:0008006" key="5">
    <source>
        <dbReference type="Google" id="ProtNLM"/>
    </source>
</evidence>
<gene>
    <name evidence="3" type="ORF">NCTC10254_00186</name>
</gene>
<accession>A0A6G9D9R8</accession>
<organism evidence="3 4">
    <name type="scientific">Corynebacterium matruchotii</name>
    <dbReference type="NCBI Taxonomy" id="43768"/>
    <lineage>
        <taxon>Bacteria</taxon>
        <taxon>Bacillati</taxon>
        <taxon>Actinomycetota</taxon>
        <taxon>Actinomycetes</taxon>
        <taxon>Mycobacteriales</taxon>
        <taxon>Corynebacteriaceae</taxon>
        <taxon>Corynebacterium</taxon>
    </lineage>
</organism>
<dbReference type="EMBL" id="UARK01000001">
    <property type="protein sequence ID" value="SPW23824.1"/>
    <property type="molecule type" value="Genomic_DNA"/>
</dbReference>
<keyword evidence="2" id="KW-0732">Signal</keyword>
<evidence type="ECO:0000313" key="4">
    <source>
        <dbReference type="Proteomes" id="UP000249886"/>
    </source>
</evidence>
<keyword evidence="1" id="KW-0472">Membrane</keyword>
<keyword evidence="1" id="KW-0812">Transmembrane</keyword>
<reference evidence="3 4" key="1">
    <citation type="submission" date="2018-06" db="EMBL/GenBank/DDBJ databases">
        <authorList>
            <consortium name="Pathogen Informatics"/>
            <person name="Doyle S."/>
        </authorList>
    </citation>
    <scope>NUCLEOTIDE SEQUENCE [LARGE SCALE GENOMIC DNA]</scope>
    <source>
        <strain evidence="3 4">NCTC10254</strain>
    </source>
</reference>
<proteinExistence type="predicted"/>
<name>A0A6G9D9R8_9CORY</name>
<dbReference type="AlphaFoldDB" id="A0A6G9D9R8"/>
<protein>
    <recommendedName>
        <fullName evidence="5">Secreted protein</fullName>
    </recommendedName>
</protein>